<keyword evidence="2" id="KW-1185">Reference proteome</keyword>
<dbReference type="Proteomes" id="UP000828390">
    <property type="component" value="Unassembled WGS sequence"/>
</dbReference>
<dbReference type="EMBL" id="JAIWYP010000006">
    <property type="protein sequence ID" value="KAH3812729.1"/>
    <property type="molecule type" value="Genomic_DNA"/>
</dbReference>
<evidence type="ECO:0000313" key="1">
    <source>
        <dbReference type="EMBL" id="KAH3812729.1"/>
    </source>
</evidence>
<name>A0A9D4GBU2_DREPO</name>
<gene>
    <name evidence="1" type="ORF">DPMN_141167</name>
</gene>
<comment type="caution">
    <text evidence="1">The sequence shown here is derived from an EMBL/GenBank/DDBJ whole genome shotgun (WGS) entry which is preliminary data.</text>
</comment>
<reference evidence="1" key="1">
    <citation type="journal article" date="2019" name="bioRxiv">
        <title>The Genome of the Zebra Mussel, Dreissena polymorpha: A Resource for Invasive Species Research.</title>
        <authorList>
            <person name="McCartney M.A."/>
            <person name="Auch B."/>
            <person name="Kono T."/>
            <person name="Mallez S."/>
            <person name="Zhang Y."/>
            <person name="Obille A."/>
            <person name="Becker A."/>
            <person name="Abrahante J.E."/>
            <person name="Garbe J."/>
            <person name="Badalamenti J.P."/>
            <person name="Herman A."/>
            <person name="Mangelson H."/>
            <person name="Liachko I."/>
            <person name="Sullivan S."/>
            <person name="Sone E.D."/>
            <person name="Koren S."/>
            <person name="Silverstein K.A.T."/>
            <person name="Beckman K.B."/>
            <person name="Gohl D.M."/>
        </authorList>
    </citation>
    <scope>NUCLEOTIDE SEQUENCE</scope>
    <source>
        <strain evidence="1">Duluth1</strain>
        <tissue evidence="1">Whole animal</tissue>
    </source>
</reference>
<accession>A0A9D4GBU2</accession>
<proteinExistence type="predicted"/>
<evidence type="ECO:0000313" key="2">
    <source>
        <dbReference type="Proteomes" id="UP000828390"/>
    </source>
</evidence>
<dbReference type="AlphaFoldDB" id="A0A9D4GBU2"/>
<reference evidence="1" key="2">
    <citation type="submission" date="2020-11" db="EMBL/GenBank/DDBJ databases">
        <authorList>
            <person name="McCartney M.A."/>
            <person name="Auch B."/>
            <person name="Kono T."/>
            <person name="Mallez S."/>
            <person name="Becker A."/>
            <person name="Gohl D.M."/>
            <person name="Silverstein K.A.T."/>
            <person name="Koren S."/>
            <person name="Bechman K.B."/>
            <person name="Herman A."/>
            <person name="Abrahante J.E."/>
            <person name="Garbe J."/>
        </authorList>
    </citation>
    <scope>NUCLEOTIDE SEQUENCE</scope>
    <source>
        <strain evidence="1">Duluth1</strain>
        <tissue evidence="1">Whole animal</tissue>
    </source>
</reference>
<sequence>MNIGHKIFKLDQGIIATNLLTKFHEDRPRNFSLKPNKENCPAHWLPCFSMDRNHFELNQHIIKTNILTNYVVFDPARPCFELNQEFIGTKLLTKFHENQTRNVASRVFTNKCGWTDEQTTDKDQ</sequence>
<organism evidence="1 2">
    <name type="scientific">Dreissena polymorpha</name>
    <name type="common">Zebra mussel</name>
    <name type="synonym">Mytilus polymorpha</name>
    <dbReference type="NCBI Taxonomy" id="45954"/>
    <lineage>
        <taxon>Eukaryota</taxon>
        <taxon>Metazoa</taxon>
        <taxon>Spiralia</taxon>
        <taxon>Lophotrochozoa</taxon>
        <taxon>Mollusca</taxon>
        <taxon>Bivalvia</taxon>
        <taxon>Autobranchia</taxon>
        <taxon>Heteroconchia</taxon>
        <taxon>Euheterodonta</taxon>
        <taxon>Imparidentia</taxon>
        <taxon>Neoheterodontei</taxon>
        <taxon>Myida</taxon>
        <taxon>Dreissenoidea</taxon>
        <taxon>Dreissenidae</taxon>
        <taxon>Dreissena</taxon>
    </lineage>
</organism>
<protein>
    <submittedName>
        <fullName evidence="1">Uncharacterized protein</fullName>
    </submittedName>
</protein>